<protein>
    <recommendedName>
        <fullName evidence="2 6">Vacuolar protein-sorting-associated protein 36</fullName>
    </recommendedName>
    <alternativeName>
        <fullName evidence="6">ESCRT-II complex subunit VPS36</fullName>
    </alternativeName>
</protein>
<dbReference type="InterPro" id="IPR040608">
    <property type="entry name" value="Snf8/Vps36"/>
</dbReference>
<dbReference type="InterPro" id="IPR036443">
    <property type="entry name" value="Znf_RanBP2_sf"/>
</dbReference>
<keyword evidence="6" id="KW-0967">Endosome</keyword>
<dbReference type="GO" id="GO:0043130">
    <property type="term" value="F:ubiquitin binding"/>
    <property type="evidence" value="ECO:0007669"/>
    <property type="project" value="UniProtKB-UniRule"/>
</dbReference>
<evidence type="ECO:0000256" key="7">
    <source>
        <dbReference type="SAM" id="MobiDB-lite"/>
    </source>
</evidence>
<proteinExistence type="inferred from homology"/>
<dbReference type="InterPro" id="IPR031558">
    <property type="entry name" value="Vps36-NZF-N"/>
</dbReference>
<evidence type="ECO:0000256" key="3">
    <source>
        <dbReference type="ARBA" id="ARBA00022448"/>
    </source>
</evidence>
<keyword evidence="4 6" id="KW-0963">Cytoplasm</keyword>
<gene>
    <name evidence="9" type="ORF">DV451_004785</name>
</gene>
<accession>A0A9P5G158</accession>
<dbReference type="Gene3D" id="2.30.29.30">
    <property type="entry name" value="Pleckstrin-homology domain (PH domain)/Phosphotyrosine-binding domain (PTB)"/>
    <property type="match status" value="1"/>
</dbReference>
<dbReference type="Pfam" id="PF11605">
    <property type="entry name" value="Vps36_ESCRT-II"/>
    <property type="match status" value="1"/>
</dbReference>
<evidence type="ECO:0000313" key="9">
    <source>
        <dbReference type="EMBL" id="KAF5095138.1"/>
    </source>
</evidence>
<dbReference type="GO" id="GO:0032266">
    <property type="term" value="F:phosphatidylinositol-3-phosphate binding"/>
    <property type="evidence" value="ECO:0007669"/>
    <property type="project" value="UniProtKB-UniRule"/>
</dbReference>
<comment type="subunit">
    <text evidence="6">Component of the endosomal sorting complex required for transport II (ESCRT-II).</text>
</comment>
<dbReference type="SUPFAM" id="SSF46785">
    <property type="entry name" value="Winged helix' DNA-binding domain"/>
    <property type="match status" value="1"/>
</dbReference>
<dbReference type="Pfam" id="PF16988">
    <property type="entry name" value="Vps36-NZF-N"/>
    <property type="match status" value="1"/>
</dbReference>
<evidence type="ECO:0000256" key="5">
    <source>
        <dbReference type="ARBA" id="ARBA00022927"/>
    </source>
</evidence>
<dbReference type="InterPro" id="IPR011993">
    <property type="entry name" value="PH-like_dom_sf"/>
</dbReference>
<dbReference type="Gene3D" id="6.10.140.260">
    <property type="match status" value="1"/>
</dbReference>
<dbReference type="SUPFAM" id="SSF90209">
    <property type="entry name" value="Ran binding protein zinc finger-like"/>
    <property type="match status" value="2"/>
</dbReference>
<evidence type="ECO:0000313" key="10">
    <source>
        <dbReference type="Proteomes" id="UP000750522"/>
    </source>
</evidence>
<evidence type="ECO:0000256" key="1">
    <source>
        <dbReference type="ARBA" id="ARBA00009697"/>
    </source>
</evidence>
<dbReference type="PROSITE" id="PS51495">
    <property type="entry name" value="GLUE"/>
    <property type="match status" value="1"/>
</dbReference>
<dbReference type="InterPro" id="IPR036388">
    <property type="entry name" value="WH-like_DNA-bd_sf"/>
</dbReference>
<evidence type="ECO:0000256" key="4">
    <source>
        <dbReference type="ARBA" id="ARBA00022490"/>
    </source>
</evidence>
<feature type="region of interest" description="Disordered" evidence="7">
    <location>
        <begin position="168"/>
        <end position="206"/>
    </location>
</feature>
<organism evidence="9 10">
    <name type="scientific">Geotrichum candidum</name>
    <name type="common">Oospora lactis</name>
    <name type="synonym">Dipodascus geotrichum</name>
    <dbReference type="NCBI Taxonomy" id="1173061"/>
    <lineage>
        <taxon>Eukaryota</taxon>
        <taxon>Fungi</taxon>
        <taxon>Dikarya</taxon>
        <taxon>Ascomycota</taxon>
        <taxon>Saccharomycotina</taxon>
        <taxon>Dipodascomycetes</taxon>
        <taxon>Dipodascales</taxon>
        <taxon>Dipodascaceae</taxon>
        <taxon>Geotrichum</taxon>
    </lineage>
</organism>
<dbReference type="Proteomes" id="UP000750522">
    <property type="component" value="Unassembled WGS sequence"/>
</dbReference>
<dbReference type="AlphaFoldDB" id="A0A9P5G158"/>
<dbReference type="EMBL" id="QQZK01000157">
    <property type="protein sequence ID" value="KAF5095138.1"/>
    <property type="molecule type" value="Genomic_DNA"/>
</dbReference>
<dbReference type="InterPro" id="IPR037855">
    <property type="entry name" value="Vps36"/>
</dbReference>
<dbReference type="SUPFAM" id="SSF50729">
    <property type="entry name" value="PH domain-like"/>
    <property type="match status" value="1"/>
</dbReference>
<dbReference type="GO" id="GO:0031902">
    <property type="term" value="C:late endosome membrane"/>
    <property type="evidence" value="ECO:0007669"/>
    <property type="project" value="UniProtKB-UniRule"/>
</dbReference>
<evidence type="ECO:0000256" key="2">
    <source>
        <dbReference type="ARBA" id="ARBA00017953"/>
    </source>
</evidence>
<comment type="caution">
    <text evidence="9">The sequence shown here is derived from an EMBL/GenBank/DDBJ whole genome shotgun (WGS) entry which is preliminary data.</text>
</comment>
<feature type="domain" description="GLUE N-terminal" evidence="8">
    <location>
        <begin position="7"/>
        <end position="309"/>
    </location>
</feature>
<dbReference type="Pfam" id="PF04157">
    <property type="entry name" value="EAP30"/>
    <property type="match status" value="1"/>
</dbReference>
<keyword evidence="5 6" id="KW-0653">Protein transport</keyword>
<name>A0A9P5G158_GEOCN</name>
<comment type="similarity">
    <text evidence="1 6">Belongs to the VPS36 family.</text>
</comment>
<reference evidence="9" key="2">
    <citation type="submission" date="2020-01" db="EMBL/GenBank/DDBJ databases">
        <authorList>
            <person name="Perkins V."/>
            <person name="Lessard M.-H."/>
            <person name="Dugat-Bony E."/>
            <person name="Frenette M."/>
            <person name="Labrie S."/>
        </authorList>
    </citation>
    <scope>NUCLEOTIDE SEQUENCE</scope>
    <source>
        <strain evidence="9">LMA-70</strain>
    </source>
</reference>
<dbReference type="Gene3D" id="1.10.10.10">
    <property type="entry name" value="Winged helix-like DNA-binding domain superfamily/Winged helix DNA-binding domain"/>
    <property type="match status" value="2"/>
</dbReference>
<dbReference type="PANTHER" id="PTHR13128:SF12">
    <property type="entry name" value="VACUOLAR PROTEIN-SORTING-ASSOCIATED PROTEIN 36"/>
    <property type="match status" value="1"/>
</dbReference>
<reference evidence="9" key="1">
    <citation type="journal article" date="2020" name="Front. Microbiol.">
        <title>Phenotypic and Genetic Characterization of the Cheese Ripening Yeast Geotrichum candidum.</title>
        <authorList>
            <person name="Perkins V."/>
            <person name="Vignola S."/>
            <person name="Lessard M.H."/>
            <person name="Plante P.L."/>
            <person name="Corbeil J."/>
            <person name="Dugat-Bony E."/>
            <person name="Frenette M."/>
            <person name="Labrie S."/>
        </authorList>
    </citation>
    <scope>NUCLEOTIDE SEQUENCE</scope>
    <source>
        <strain evidence="9">LMA-70</strain>
    </source>
</reference>
<sequence>MGAWKPATLTASSRPTLLPGESELAVQANVGLYENKLKAAAPYQAGRVYLTTHRIIYVPDEDSKRRAIELALARVQGVELFTGFMRSSPKITIRVAPLEAAETVATTAAGKTTPDAMPAPLEQTESTWVCPICFFANTLPKGFDFNQPLPVCVTCGIPATREVIQESTKVTTTLPKKPAPSSTSIKTTNNNNKNNNNNSIKTGEVSKSDGIACPRCTFVNHPSMNMCEICGARLVSPNLPAQLLRPAADPEAARLDAFGYVKTLLLPSAQTDLATSYKLSFRSGGERLVYEQFKAALAKVAWKVDASSSSSSLSSSTSLNKSASYHVNGNGNTGSRANSTNGSQIALGIHGLQLSTENERDHNKQVLGSALEDLNSLMLRAQEVVRLAESYAKVLDKQDTPEARKARQALQYSTQALGISSIDSTTSTDDATFHAELARQIADFLLSVAPSPSGNARMAEGVLASEGGIITLIDLFAVYNRARGVSLISPTDLYQACLQFEKLGLGIRMRTFVSGLRVIQESYRTEEVITRNIRELINKRKIALQAESGNNGSNDEYCGITAIYVSEKLKWSVMIATEELEIAERNGTLCRDDQLSGTTFYENDIPTTPWNWRSELFNE</sequence>
<dbReference type="InterPro" id="IPR021648">
    <property type="entry name" value="GLUE_dom"/>
</dbReference>
<comment type="function">
    <text evidence="6">Component of the ESCRT-II complex (endosomal sorting complex required for transport II), which is required for multivesicular body (MVB) formation and sorting of endosomal cargo proteins into MVBs.</text>
</comment>
<comment type="subcellular location">
    <subcellularLocation>
        <location evidence="6">Cytoplasm</location>
    </subcellularLocation>
    <subcellularLocation>
        <location evidence="6">Endosome</location>
    </subcellularLocation>
</comment>
<dbReference type="InterPro" id="IPR036390">
    <property type="entry name" value="WH_DNA-bd_sf"/>
</dbReference>
<evidence type="ECO:0000256" key="6">
    <source>
        <dbReference type="RuleBase" id="RU367095"/>
    </source>
</evidence>
<evidence type="ECO:0000259" key="8">
    <source>
        <dbReference type="PROSITE" id="PS51495"/>
    </source>
</evidence>
<dbReference type="GO" id="GO:0043328">
    <property type="term" value="P:protein transport to vacuole involved in ubiquitin-dependent protein catabolic process via the multivesicular body sorting pathway"/>
    <property type="evidence" value="ECO:0007669"/>
    <property type="project" value="UniProtKB-UniRule"/>
</dbReference>
<dbReference type="FunFam" id="1.10.10.10:FF:000416">
    <property type="entry name" value="Vacuolar protein-sorting-associated protein 36"/>
    <property type="match status" value="1"/>
</dbReference>
<keyword evidence="3 6" id="KW-0813">Transport</keyword>
<dbReference type="PANTHER" id="PTHR13128">
    <property type="entry name" value="VACUOLAR PROTEIN-SORTING-ASSOCIATED PROTEIN 36"/>
    <property type="match status" value="1"/>
</dbReference>
<feature type="compositionally biased region" description="Low complexity" evidence="7">
    <location>
        <begin position="181"/>
        <end position="202"/>
    </location>
</feature>
<dbReference type="GO" id="GO:0000814">
    <property type="term" value="C:ESCRT II complex"/>
    <property type="evidence" value="ECO:0007669"/>
    <property type="project" value="UniProtKB-UniRule"/>
</dbReference>
<dbReference type="Gene3D" id="2.30.30.380">
    <property type="entry name" value="Zn-finger domain of Sec23/24"/>
    <property type="match status" value="2"/>
</dbReference>